<evidence type="ECO:0000313" key="13">
    <source>
        <dbReference type="Proteomes" id="UP000320776"/>
    </source>
</evidence>
<dbReference type="Gene3D" id="1.20.970.10">
    <property type="entry name" value="Transferase, Pyrimidine Nucleoside Phosphorylase, Chain C"/>
    <property type="match status" value="1"/>
</dbReference>
<feature type="binding site" evidence="9">
    <location>
        <position position="88"/>
    </location>
    <ligand>
        <name>5-phospho-alpha-D-ribose 1-diphosphate</name>
        <dbReference type="ChEBI" id="CHEBI:58017"/>
    </ligand>
</feature>
<dbReference type="EMBL" id="CP036259">
    <property type="protein sequence ID" value="QDR81029.1"/>
    <property type="molecule type" value="Genomic_DNA"/>
</dbReference>
<evidence type="ECO:0000256" key="9">
    <source>
        <dbReference type="HAMAP-Rule" id="MF_00211"/>
    </source>
</evidence>
<dbReference type="OrthoDB" id="9806430at2"/>
<feature type="binding site" evidence="9">
    <location>
        <position position="120"/>
    </location>
    <ligand>
        <name>5-phospho-alpha-D-ribose 1-diphosphate</name>
        <dbReference type="ChEBI" id="CHEBI:58017"/>
    </ligand>
</feature>
<evidence type="ECO:0000259" key="11">
    <source>
        <dbReference type="Pfam" id="PF02885"/>
    </source>
</evidence>
<evidence type="ECO:0000256" key="6">
    <source>
        <dbReference type="ARBA" id="ARBA00023141"/>
    </source>
</evidence>
<dbReference type="Pfam" id="PF02885">
    <property type="entry name" value="Glycos_trans_3N"/>
    <property type="match status" value="1"/>
</dbReference>
<dbReference type="Proteomes" id="UP000320776">
    <property type="component" value="Chromosome"/>
</dbReference>
<feature type="binding site" evidence="9">
    <location>
        <begin position="83"/>
        <end position="84"/>
    </location>
    <ligand>
        <name>5-phospho-alpha-D-ribose 1-diphosphate</name>
        <dbReference type="ChEBI" id="CHEBI:58017"/>
    </ligand>
</feature>
<gene>
    <name evidence="9 12" type="primary">trpD</name>
    <name evidence="12" type="ORF">SPTER_23840</name>
</gene>
<dbReference type="GO" id="GO:0000162">
    <property type="term" value="P:L-tryptophan biosynthetic process"/>
    <property type="evidence" value="ECO:0007669"/>
    <property type="project" value="UniProtKB-UniRule"/>
</dbReference>
<dbReference type="NCBIfam" id="TIGR01245">
    <property type="entry name" value="trpD"/>
    <property type="match status" value="1"/>
</dbReference>
<feature type="binding site" evidence="9">
    <location>
        <position position="80"/>
    </location>
    <ligand>
        <name>5-phospho-alpha-D-ribose 1-diphosphate</name>
        <dbReference type="ChEBI" id="CHEBI:58017"/>
    </ligand>
</feature>
<evidence type="ECO:0000256" key="3">
    <source>
        <dbReference type="ARBA" id="ARBA00022676"/>
    </source>
</evidence>
<keyword evidence="9" id="KW-0460">Magnesium</keyword>
<dbReference type="SUPFAM" id="SSF52418">
    <property type="entry name" value="Nucleoside phosphorylase/phosphoribosyltransferase catalytic domain"/>
    <property type="match status" value="1"/>
</dbReference>
<dbReference type="KEGG" id="sted:SPTER_23840"/>
<dbReference type="GO" id="GO:0000287">
    <property type="term" value="F:magnesium ion binding"/>
    <property type="evidence" value="ECO:0007669"/>
    <property type="project" value="UniProtKB-UniRule"/>
</dbReference>
<feature type="domain" description="Glycosyl transferase family 3 N-terminal" evidence="11">
    <location>
        <begin position="3"/>
        <end position="65"/>
    </location>
</feature>
<feature type="binding site" evidence="9">
    <location>
        <position position="225"/>
    </location>
    <ligand>
        <name>Mg(2+)</name>
        <dbReference type="ChEBI" id="CHEBI:18420"/>
        <label>2</label>
    </ligand>
</feature>
<feature type="binding site" evidence="9">
    <location>
        <position position="80"/>
    </location>
    <ligand>
        <name>anthranilate</name>
        <dbReference type="ChEBI" id="CHEBI:16567"/>
        <label>1</label>
    </ligand>
</feature>
<protein>
    <recommendedName>
        <fullName evidence="9">Anthranilate phosphoribosyltransferase</fullName>
        <ecNumber evidence="9">2.4.2.18</ecNumber>
    </recommendedName>
</protein>
<reference evidence="12 13" key="1">
    <citation type="submission" date="2019-02" db="EMBL/GenBank/DDBJ databases">
        <title>Closed genome of Sporomusa termitida DSM 4440.</title>
        <authorList>
            <person name="Poehlein A."/>
            <person name="Daniel R."/>
        </authorList>
    </citation>
    <scope>NUCLEOTIDE SEQUENCE [LARGE SCALE GENOMIC DNA]</scope>
    <source>
        <strain evidence="12 13">DSM 4440</strain>
    </source>
</reference>
<dbReference type="InterPro" id="IPR036320">
    <property type="entry name" value="Glycosyl_Trfase_fam3_N_dom_sf"/>
</dbReference>
<evidence type="ECO:0000259" key="10">
    <source>
        <dbReference type="Pfam" id="PF00591"/>
    </source>
</evidence>
<keyword evidence="13" id="KW-1185">Reference proteome</keyword>
<dbReference type="AlphaFoldDB" id="A0A517DUK5"/>
<accession>A0A517DUK5</accession>
<evidence type="ECO:0000256" key="8">
    <source>
        <dbReference type="ARBA" id="ARBA00061188"/>
    </source>
</evidence>
<dbReference type="EC" id="2.4.2.18" evidence="9"/>
<organism evidence="12 13">
    <name type="scientific">Sporomusa termitida</name>
    <dbReference type="NCBI Taxonomy" id="2377"/>
    <lineage>
        <taxon>Bacteria</taxon>
        <taxon>Bacillati</taxon>
        <taxon>Bacillota</taxon>
        <taxon>Negativicutes</taxon>
        <taxon>Selenomonadales</taxon>
        <taxon>Sporomusaceae</taxon>
        <taxon>Sporomusa</taxon>
    </lineage>
</organism>
<comment type="subunit">
    <text evidence="9">Homodimer.</text>
</comment>
<dbReference type="InterPro" id="IPR035902">
    <property type="entry name" value="Nuc_phospho_transferase"/>
</dbReference>
<comment type="similarity">
    <text evidence="9">Belongs to the anthranilate phosphoribosyltransferase family.</text>
</comment>
<keyword evidence="2 9" id="KW-0028">Amino-acid biosynthesis</keyword>
<dbReference type="HAMAP" id="MF_00211">
    <property type="entry name" value="TrpD"/>
    <property type="match status" value="1"/>
</dbReference>
<evidence type="ECO:0000256" key="4">
    <source>
        <dbReference type="ARBA" id="ARBA00022679"/>
    </source>
</evidence>
<dbReference type="FunFam" id="3.40.1030.10:FF:000002">
    <property type="entry name" value="Anthranilate phosphoribosyltransferase"/>
    <property type="match status" value="1"/>
</dbReference>
<feature type="binding site" evidence="9">
    <location>
        <position position="226"/>
    </location>
    <ligand>
        <name>Mg(2+)</name>
        <dbReference type="ChEBI" id="CHEBI:18420"/>
        <label>2</label>
    </ligand>
</feature>
<dbReference type="Gene3D" id="3.40.1030.10">
    <property type="entry name" value="Nucleoside phosphorylase/phosphoribosyltransferase catalytic domain"/>
    <property type="match status" value="1"/>
</dbReference>
<keyword evidence="5 9" id="KW-0822">Tryptophan biosynthesis</keyword>
<comment type="function">
    <text evidence="9">Catalyzes the transfer of the phosphoribosyl group of 5-phosphorylribose-1-pyrophosphate (PRPP) to anthranilate to yield N-(5'-phosphoribosyl)-anthranilate (PRA).</text>
</comment>
<dbReference type="SUPFAM" id="SSF47648">
    <property type="entry name" value="Nucleoside phosphorylase/phosphoribosyltransferase N-terminal domain"/>
    <property type="match status" value="1"/>
</dbReference>
<dbReference type="InterPro" id="IPR017459">
    <property type="entry name" value="Glycosyl_Trfase_fam3_N_dom"/>
</dbReference>
<feature type="binding site" evidence="9">
    <location>
        <begin position="108"/>
        <end position="116"/>
    </location>
    <ligand>
        <name>5-phospho-alpha-D-ribose 1-diphosphate</name>
        <dbReference type="ChEBI" id="CHEBI:58017"/>
    </ligand>
</feature>
<dbReference type="RefSeq" id="WP_144350571.1">
    <property type="nucleotide sequence ID" value="NZ_CP036259.1"/>
</dbReference>
<keyword evidence="4 9" id="KW-0808">Transferase</keyword>
<keyword evidence="3 9" id="KW-0328">Glycosyltransferase</keyword>
<feature type="domain" description="Glycosyl transferase family 3" evidence="10">
    <location>
        <begin position="74"/>
        <end position="324"/>
    </location>
</feature>
<dbReference type="GO" id="GO:0005829">
    <property type="term" value="C:cytosol"/>
    <property type="evidence" value="ECO:0007669"/>
    <property type="project" value="TreeGrafter"/>
</dbReference>
<comment type="cofactor">
    <cofactor evidence="9">
        <name>Mg(2+)</name>
        <dbReference type="ChEBI" id="CHEBI:18420"/>
    </cofactor>
    <text evidence="9">Binds 2 magnesium ions per monomer.</text>
</comment>
<name>A0A517DUK5_9FIRM</name>
<feature type="binding site" evidence="9">
    <location>
        <position position="111"/>
    </location>
    <ligand>
        <name>anthranilate</name>
        <dbReference type="ChEBI" id="CHEBI:16567"/>
        <label>1</label>
    </ligand>
</feature>
<comment type="similarity">
    <text evidence="8">In the C-terminal section; belongs to the anthranilate phosphoribosyltransferase family.</text>
</comment>
<keyword evidence="6 9" id="KW-0057">Aromatic amino acid biosynthesis</keyword>
<dbReference type="InterPro" id="IPR000312">
    <property type="entry name" value="Glycosyl_Trfase_fam3"/>
</dbReference>
<evidence type="ECO:0000256" key="2">
    <source>
        <dbReference type="ARBA" id="ARBA00022605"/>
    </source>
</evidence>
<feature type="binding site" evidence="9">
    <location>
        <position position="226"/>
    </location>
    <ligand>
        <name>Mg(2+)</name>
        <dbReference type="ChEBI" id="CHEBI:18420"/>
        <label>1</label>
    </ligand>
</feature>
<feature type="binding site" evidence="9">
    <location>
        <position position="166"/>
    </location>
    <ligand>
        <name>anthranilate</name>
        <dbReference type="ChEBI" id="CHEBI:16567"/>
        <label>2</label>
    </ligand>
</feature>
<dbReference type="PANTHER" id="PTHR43285:SF2">
    <property type="entry name" value="ANTHRANILATE PHOSPHORIBOSYLTRANSFERASE"/>
    <property type="match status" value="1"/>
</dbReference>
<comment type="pathway">
    <text evidence="1 9">Amino-acid biosynthesis; L-tryptophan biosynthesis; L-tryptophan from chorismate: step 2/5.</text>
</comment>
<evidence type="ECO:0000256" key="5">
    <source>
        <dbReference type="ARBA" id="ARBA00022822"/>
    </source>
</evidence>
<dbReference type="UniPathway" id="UPA00035">
    <property type="reaction ID" value="UER00041"/>
</dbReference>
<dbReference type="Pfam" id="PF00591">
    <property type="entry name" value="Glycos_transf_3"/>
    <property type="match status" value="1"/>
</dbReference>
<dbReference type="InterPro" id="IPR005940">
    <property type="entry name" value="Anthranilate_Pribosyl_Tfrase"/>
</dbReference>
<evidence type="ECO:0000313" key="12">
    <source>
        <dbReference type="EMBL" id="QDR81029.1"/>
    </source>
</evidence>
<dbReference type="GO" id="GO:0004048">
    <property type="term" value="F:anthranilate phosphoribosyltransferase activity"/>
    <property type="evidence" value="ECO:0007669"/>
    <property type="project" value="UniProtKB-UniRule"/>
</dbReference>
<keyword evidence="9" id="KW-0479">Metal-binding</keyword>
<comment type="catalytic activity">
    <reaction evidence="7 9">
        <text>N-(5-phospho-beta-D-ribosyl)anthranilate + diphosphate = 5-phospho-alpha-D-ribose 1-diphosphate + anthranilate</text>
        <dbReference type="Rhea" id="RHEA:11768"/>
        <dbReference type="ChEBI" id="CHEBI:16567"/>
        <dbReference type="ChEBI" id="CHEBI:18277"/>
        <dbReference type="ChEBI" id="CHEBI:33019"/>
        <dbReference type="ChEBI" id="CHEBI:58017"/>
        <dbReference type="EC" id="2.4.2.18"/>
    </reaction>
</comment>
<dbReference type="PANTHER" id="PTHR43285">
    <property type="entry name" value="ANTHRANILATE PHOSPHORIBOSYLTRANSFERASE"/>
    <property type="match status" value="1"/>
</dbReference>
<proteinExistence type="inferred from homology"/>
<comment type="caution">
    <text evidence="9">Lacks conserved residue(s) required for the propagation of feature annotation.</text>
</comment>
<sequence length="345" mass="36035">MLKDYLAQAVAGHDLSREAARAAMQVIMSGQASETQIGAFLTAMRMKGETSLEVAGFAETMRSHAIKVECGARKLIDTCGTGGDQQGTFNISTAVAFVLAGAGLHVAKHGNRGVSSACGSADVLSALGVKLELPAAALAEAIDTIGVGFIFAPNFHQAMRYAVNPRQALGFRTVFNLLGPLTNPAGANFQLMGVYAPDLTLKVAQALAELGVTSALIVHSLDGLDEISTAAPTQVAEVRGSEIRSYVINPELYGFKRCTLADYLGGTVEDNARIIRQLLAGEPGFKRDIVLMNAAAALVVADAATDISAGIQLAAVSIDSGAALAKLEALKSFTQNYQYCESLKI</sequence>
<feature type="binding site" evidence="9">
    <location>
        <begin position="90"/>
        <end position="93"/>
    </location>
    <ligand>
        <name>5-phospho-alpha-D-ribose 1-diphosphate</name>
        <dbReference type="ChEBI" id="CHEBI:58017"/>
    </ligand>
</feature>
<evidence type="ECO:0000256" key="1">
    <source>
        <dbReference type="ARBA" id="ARBA00004907"/>
    </source>
</evidence>
<evidence type="ECO:0000256" key="7">
    <source>
        <dbReference type="ARBA" id="ARBA00052328"/>
    </source>
</evidence>
<feature type="binding site" evidence="9">
    <location>
        <position position="92"/>
    </location>
    <ligand>
        <name>Mg(2+)</name>
        <dbReference type="ChEBI" id="CHEBI:18420"/>
        <label>1</label>
    </ligand>
</feature>